<dbReference type="PROSITE" id="PS52015">
    <property type="entry name" value="TONB_CTD"/>
    <property type="match status" value="2"/>
</dbReference>
<keyword evidence="2" id="KW-0812">Transmembrane</keyword>
<gene>
    <name evidence="6" type="ORF">FHR19_001673</name>
</gene>
<evidence type="ECO:0000256" key="2">
    <source>
        <dbReference type="ARBA" id="ARBA00022692"/>
    </source>
</evidence>
<dbReference type="Gene3D" id="3.30.2420.10">
    <property type="entry name" value="TonB"/>
    <property type="match status" value="2"/>
</dbReference>
<organism evidence="6 7">
    <name type="scientific">Sphingomonas yantingensis</name>
    <dbReference type="NCBI Taxonomy" id="1241761"/>
    <lineage>
        <taxon>Bacteria</taxon>
        <taxon>Pseudomonadati</taxon>
        <taxon>Pseudomonadota</taxon>
        <taxon>Alphaproteobacteria</taxon>
        <taxon>Sphingomonadales</taxon>
        <taxon>Sphingomonadaceae</taxon>
        <taxon>Sphingomonas</taxon>
    </lineage>
</organism>
<evidence type="ECO:0000313" key="6">
    <source>
        <dbReference type="EMBL" id="MBB5698328.1"/>
    </source>
</evidence>
<dbReference type="NCBIfam" id="TIGR01352">
    <property type="entry name" value="tonB_Cterm"/>
    <property type="match status" value="1"/>
</dbReference>
<evidence type="ECO:0000259" key="5">
    <source>
        <dbReference type="PROSITE" id="PS52015"/>
    </source>
</evidence>
<evidence type="ECO:0000256" key="4">
    <source>
        <dbReference type="ARBA" id="ARBA00023136"/>
    </source>
</evidence>
<dbReference type="Pfam" id="PF03544">
    <property type="entry name" value="TonB_C"/>
    <property type="match status" value="1"/>
</dbReference>
<dbReference type="InterPro" id="IPR006260">
    <property type="entry name" value="TonB/TolA_C"/>
</dbReference>
<keyword evidence="3" id="KW-1133">Transmembrane helix</keyword>
<sequence>MSNPVIFVAATTLAIGQAAPSMPPAPPAPSLPPPIVEGPGNIVLPSTMVRWMPGAVQCADGPVAADPIRRPGNTLRYTQIPAPLQPATLRFRIAADGRPLSIEPATESQLYRPDDLMPALAASRFPARARTDCSVTYTPVQTPLAEVPVADLVSYTMNPRSGRLPRIGWDRIRPAGTCADAPRPAALVRVMPDFPKVAGTPGVRDWSLIAYDTDARGKPVNVRAVDGTSNRALDAAAIRAMRASRFSGGARTGCVYPYWRAPDTLPAPPVPAGMGAPSPTCPDGRDWAKTPTLTFPEPYGRRRIEGWAVVRYDVAPWGEIGNPTVVAAEPTAEFGQQAVRILRGARLKPSAQGQSGCIDRVRFVMAPTDTPPADPDDAARFY</sequence>
<evidence type="ECO:0000256" key="3">
    <source>
        <dbReference type="ARBA" id="ARBA00022989"/>
    </source>
</evidence>
<feature type="domain" description="TonB C-terminal" evidence="5">
    <location>
        <begin position="179"/>
        <end position="278"/>
    </location>
</feature>
<comment type="subcellular location">
    <subcellularLocation>
        <location evidence="1">Membrane</location>
        <topology evidence="1">Single-pass membrane protein</topology>
    </subcellularLocation>
</comment>
<proteinExistence type="predicted"/>
<dbReference type="InterPro" id="IPR037682">
    <property type="entry name" value="TonB_C"/>
</dbReference>
<dbReference type="Proteomes" id="UP000557739">
    <property type="component" value="Unassembled WGS sequence"/>
</dbReference>
<reference evidence="6 7" key="1">
    <citation type="submission" date="2020-08" db="EMBL/GenBank/DDBJ databases">
        <title>Genomic Encyclopedia of Type Strains, Phase IV (KMG-IV): sequencing the most valuable type-strain genomes for metagenomic binning, comparative biology and taxonomic classification.</title>
        <authorList>
            <person name="Goeker M."/>
        </authorList>
    </citation>
    <scope>NUCLEOTIDE SEQUENCE [LARGE SCALE GENOMIC DNA]</scope>
    <source>
        <strain evidence="6 7">DSM 27244</strain>
    </source>
</reference>
<keyword evidence="7" id="KW-1185">Reference proteome</keyword>
<dbReference type="EMBL" id="JACIJJ010000002">
    <property type="protein sequence ID" value="MBB5698328.1"/>
    <property type="molecule type" value="Genomic_DNA"/>
</dbReference>
<keyword evidence="4" id="KW-0472">Membrane</keyword>
<protein>
    <submittedName>
        <fullName evidence="6">TonB family protein</fullName>
    </submittedName>
</protein>
<evidence type="ECO:0000256" key="1">
    <source>
        <dbReference type="ARBA" id="ARBA00004167"/>
    </source>
</evidence>
<dbReference type="GO" id="GO:0016020">
    <property type="term" value="C:membrane"/>
    <property type="evidence" value="ECO:0007669"/>
    <property type="project" value="UniProtKB-SubCell"/>
</dbReference>
<name>A0A7W9APP9_9SPHN</name>
<evidence type="ECO:0000313" key="7">
    <source>
        <dbReference type="Proteomes" id="UP000557739"/>
    </source>
</evidence>
<feature type="domain" description="TonB C-terminal" evidence="5">
    <location>
        <begin position="280"/>
        <end position="374"/>
    </location>
</feature>
<dbReference type="GO" id="GO:0055085">
    <property type="term" value="P:transmembrane transport"/>
    <property type="evidence" value="ECO:0007669"/>
    <property type="project" value="InterPro"/>
</dbReference>
<accession>A0A7W9APP9</accession>
<dbReference type="RefSeq" id="WP_184026855.1">
    <property type="nucleotide sequence ID" value="NZ_JACIJJ010000002.1"/>
</dbReference>
<comment type="caution">
    <text evidence="6">The sequence shown here is derived from an EMBL/GenBank/DDBJ whole genome shotgun (WGS) entry which is preliminary data.</text>
</comment>
<dbReference type="AlphaFoldDB" id="A0A7W9APP9"/>
<dbReference type="SUPFAM" id="SSF74653">
    <property type="entry name" value="TolA/TonB C-terminal domain"/>
    <property type="match status" value="2"/>
</dbReference>